<comment type="caution">
    <text evidence="3">The sequence shown here is derived from an EMBL/GenBank/DDBJ whole genome shotgun (WGS) entry which is preliminary data.</text>
</comment>
<gene>
    <name evidence="3" type="ORF">BCUN_1633</name>
</gene>
<feature type="transmembrane region" description="Helical" evidence="2">
    <location>
        <begin position="44"/>
        <end position="69"/>
    </location>
</feature>
<reference evidence="3 4" key="1">
    <citation type="submission" date="2014-03" db="EMBL/GenBank/DDBJ databases">
        <title>Genomics of Bifidobacteria.</title>
        <authorList>
            <person name="Ventura M."/>
            <person name="Milani C."/>
            <person name="Lugli G.A."/>
        </authorList>
    </citation>
    <scope>NUCLEOTIDE SEQUENCE [LARGE SCALE GENOMIC DNA]</scope>
    <source>
        <strain evidence="3 4">LMG 10738</strain>
    </source>
</reference>
<feature type="region of interest" description="Disordered" evidence="1">
    <location>
        <begin position="254"/>
        <end position="308"/>
    </location>
</feature>
<organism evidence="3 4">
    <name type="scientific">Bifidobacterium cuniculi</name>
    <dbReference type="NCBI Taxonomy" id="1688"/>
    <lineage>
        <taxon>Bacteria</taxon>
        <taxon>Bacillati</taxon>
        <taxon>Actinomycetota</taxon>
        <taxon>Actinomycetes</taxon>
        <taxon>Bifidobacteriales</taxon>
        <taxon>Bifidobacteriaceae</taxon>
        <taxon>Bifidobacterium</taxon>
    </lineage>
</organism>
<dbReference type="AlphaFoldDB" id="A0A087AKJ2"/>
<dbReference type="Proteomes" id="UP000029067">
    <property type="component" value="Unassembled WGS sequence"/>
</dbReference>
<evidence type="ECO:0000313" key="3">
    <source>
        <dbReference type="EMBL" id="KFI59292.1"/>
    </source>
</evidence>
<dbReference type="EMBL" id="JGYV01000026">
    <property type="protein sequence ID" value="KFI59292.1"/>
    <property type="molecule type" value="Genomic_DNA"/>
</dbReference>
<dbReference type="RefSeq" id="WP_033518434.1">
    <property type="nucleotide sequence ID" value="NZ_JGYV01000026.1"/>
</dbReference>
<keyword evidence="2" id="KW-1133">Transmembrane helix</keyword>
<keyword evidence="2" id="KW-0472">Membrane</keyword>
<protein>
    <submittedName>
        <fullName evidence="3">Erythrocyte binding protein</fullName>
    </submittedName>
</protein>
<evidence type="ECO:0000313" key="4">
    <source>
        <dbReference type="Proteomes" id="UP000029067"/>
    </source>
</evidence>
<evidence type="ECO:0000256" key="1">
    <source>
        <dbReference type="SAM" id="MobiDB-lite"/>
    </source>
</evidence>
<dbReference type="OrthoDB" id="3230572at2"/>
<keyword evidence="4" id="KW-1185">Reference proteome</keyword>
<evidence type="ECO:0000256" key="2">
    <source>
        <dbReference type="SAM" id="Phobius"/>
    </source>
</evidence>
<dbReference type="eggNOG" id="ENOG5031K22">
    <property type="taxonomic scope" value="Bacteria"/>
</dbReference>
<accession>A0A087AKJ2</accession>
<keyword evidence="2" id="KW-0812">Transmembrane</keyword>
<proteinExistence type="predicted"/>
<sequence>MVTDDRSNAEVGTQTEFINAQEIAKLTAAPPPGRDPQGDPDHRMYVRMVVASLAALIVIALGIGAVAMVHHRSQEQLSAHRAQCEQALADLHGRAAQYDQLVGGDALEAAKITDIQVADTKTVVALDEQLHAQMPEAVTCSAVSIDGYDDLMAQISDNGEWYDAHIESLQSAVAQVQASKQEKDVKDAQGALGDKIREARTELDLGRDKVLDASTYTALEALIGQAETLAKGNDIEAMEAMAPRLADAMAKVHASREAKVADDERKAKEAEGKKKAEEEARKKAEEEAKAKERAAKEKESKDARSKDR</sequence>
<dbReference type="STRING" id="1688.BCUN_1633"/>
<name>A0A087AKJ2_9BIFI</name>